<sequence length="53" mass="5622">MIVLLVTIDNIIQPRATQSGSTIRHLDDTEKPIVIGDGIGNRASPGILSRAPT</sequence>
<name>A0A7W6EYD3_9SPHN</name>
<evidence type="ECO:0000313" key="1">
    <source>
        <dbReference type="EMBL" id="MBB3862729.1"/>
    </source>
</evidence>
<dbReference type="AlphaFoldDB" id="A0A7W6EYD3"/>
<dbReference type="Proteomes" id="UP000562395">
    <property type="component" value="Unassembled WGS sequence"/>
</dbReference>
<protein>
    <submittedName>
        <fullName evidence="1">Uncharacterized protein</fullName>
    </submittedName>
</protein>
<gene>
    <name evidence="1" type="ORF">GGQ88_004031</name>
</gene>
<accession>A0A7W6EYD3</accession>
<dbReference type="RefSeq" id="WP_246386390.1">
    <property type="nucleotide sequence ID" value="NZ_JACICY010000021.1"/>
</dbReference>
<proteinExistence type="predicted"/>
<keyword evidence="2" id="KW-1185">Reference proteome</keyword>
<comment type="caution">
    <text evidence="1">The sequence shown here is derived from an EMBL/GenBank/DDBJ whole genome shotgun (WGS) entry which is preliminary data.</text>
</comment>
<evidence type="ECO:0000313" key="2">
    <source>
        <dbReference type="Proteomes" id="UP000562395"/>
    </source>
</evidence>
<organism evidence="1 2">
    <name type="scientific">Novosphingobium hassiacum</name>
    <dbReference type="NCBI Taxonomy" id="173676"/>
    <lineage>
        <taxon>Bacteria</taxon>
        <taxon>Pseudomonadati</taxon>
        <taxon>Pseudomonadota</taxon>
        <taxon>Alphaproteobacteria</taxon>
        <taxon>Sphingomonadales</taxon>
        <taxon>Sphingomonadaceae</taxon>
        <taxon>Novosphingobium</taxon>
    </lineage>
</organism>
<reference evidence="1 2" key="1">
    <citation type="submission" date="2020-08" db="EMBL/GenBank/DDBJ databases">
        <title>Genomic Encyclopedia of Type Strains, Phase IV (KMG-IV): sequencing the most valuable type-strain genomes for metagenomic binning, comparative biology and taxonomic classification.</title>
        <authorList>
            <person name="Goeker M."/>
        </authorList>
    </citation>
    <scope>NUCLEOTIDE SEQUENCE [LARGE SCALE GENOMIC DNA]</scope>
    <source>
        <strain evidence="1 2">DSM 14552</strain>
    </source>
</reference>
<dbReference type="EMBL" id="JACICY010000021">
    <property type="protein sequence ID" value="MBB3862729.1"/>
    <property type="molecule type" value="Genomic_DNA"/>
</dbReference>